<dbReference type="EMBL" id="JACHGK010000007">
    <property type="protein sequence ID" value="MBB6445821.1"/>
    <property type="molecule type" value="Genomic_DNA"/>
</dbReference>
<feature type="chain" id="PRO_5038502321" description="DUF4825 domain-containing protein" evidence="1">
    <location>
        <begin position="26"/>
        <end position="165"/>
    </location>
</feature>
<accession>A0A7X0HUJ3</accession>
<dbReference type="Proteomes" id="UP000531594">
    <property type="component" value="Unassembled WGS sequence"/>
</dbReference>
<feature type="domain" description="DUF4825" evidence="2">
    <location>
        <begin position="33"/>
        <end position="119"/>
    </location>
</feature>
<evidence type="ECO:0000256" key="1">
    <source>
        <dbReference type="SAM" id="SignalP"/>
    </source>
</evidence>
<organism evidence="3 4">
    <name type="scientific">Bacillus benzoevorans</name>
    <dbReference type="NCBI Taxonomy" id="1456"/>
    <lineage>
        <taxon>Bacteria</taxon>
        <taxon>Bacillati</taxon>
        <taxon>Bacillota</taxon>
        <taxon>Bacilli</taxon>
        <taxon>Bacillales</taxon>
        <taxon>Bacillaceae</taxon>
        <taxon>Bacillus</taxon>
    </lineage>
</organism>
<evidence type="ECO:0000313" key="4">
    <source>
        <dbReference type="Proteomes" id="UP000531594"/>
    </source>
</evidence>
<protein>
    <recommendedName>
        <fullName evidence="2">DUF4825 domain-containing protein</fullName>
    </recommendedName>
</protein>
<reference evidence="3 4" key="1">
    <citation type="submission" date="2020-08" db="EMBL/GenBank/DDBJ databases">
        <title>Genomic Encyclopedia of Type Strains, Phase IV (KMG-IV): sequencing the most valuable type-strain genomes for metagenomic binning, comparative biology and taxonomic classification.</title>
        <authorList>
            <person name="Goeker M."/>
        </authorList>
    </citation>
    <scope>NUCLEOTIDE SEQUENCE [LARGE SCALE GENOMIC DNA]</scope>
    <source>
        <strain evidence="3 4">DSM 5391</strain>
    </source>
</reference>
<keyword evidence="1" id="KW-0732">Signal</keyword>
<sequence length="165" mass="19111">MRGKAVYFCFTIFLLLIIAAGCSNNNDSSKDVFRYKDSVVGDNSAVGAIITQLPFNEYYQEFALETKEEPYGIVLKYDTEAESPALNDENMKELALCNSAYLFSLVKNVEWVQYDFGKQKLRVDKKELQEWYGEELSSMTNETDLKKLLQERLSDKNQITQYFEK</sequence>
<dbReference type="AlphaFoldDB" id="A0A7X0HUJ3"/>
<dbReference type="RefSeq" id="WP_184526192.1">
    <property type="nucleotide sequence ID" value="NZ_JACHGK010000007.1"/>
</dbReference>
<evidence type="ECO:0000313" key="3">
    <source>
        <dbReference type="EMBL" id="MBB6445821.1"/>
    </source>
</evidence>
<name>A0A7X0HUJ3_9BACI</name>
<proteinExistence type="predicted"/>
<dbReference type="Pfam" id="PF16107">
    <property type="entry name" value="DUF4825"/>
    <property type="match status" value="1"/>
</dbReference>
<feature type="signal peptide" evidence="1">
    <location>
        <begin position="1"/>
        <end position="25"/>
    </location>
</feature>
<keyword evidence="4" id="KW-1185">Reference proteome</keyword>
<dbReference type="PROSITE" id="PS51257">
    <property type="entry name" value="PROKAR_LIPOPROTEIN"/>
    <property type="match status" value="1"/>
</dbReference>
<dbReference type="InterPro" id="IPR032250">
    <property type="entry name" value="DUF4825"/>
</dbReference>
<gene>
    <name evidence="3" type="ORF">HNR53_002446</name>
</gene>
<evidence type="ECO:0000259" key="2">
    <source>
        <dbReference type="Pfam" id="PF16107"/>
    </source>
</evidence>
<comment type="caution">
    <text evidence="3">The sequence shown here is derived from an EMBL/GenBank/DDBJ whole genome shotgun (WGS) entry which is preliminary data.</text>
</comment>